<dbReference type="Proteomes" id="UP001061958">
    <property type="component" value="Unassembled WGS sequence"/>
</dbReference>
<dbReference type="OrthoDB" id="1306014at2759"/>
<keyword evidence="2" id="KW-0479">Metal-binding</keyword>
<keyword evidence="5" id="KW-0539">Nucleus</keyword>
<dbReference type="PROSITE" id="PS00028">
    <property type="entry name" value="ZINC_FINGER_C2H2_1"/>
    <property type="match status" value="1"/>
</dbReference>
<evidence type="ECO:0000313" key="8">
    <source>
        <dbReference type="EMBL" id="GJQ11234.1"/>
    </source>
</evidence>
<dbReference type="Gene3D" id="3.30.160.60">
    <property type="entry name" value="Classic Zinc Finger"/>
    <property type="match status" value="1"/>
</dbReference>
<evidence type="ECO:0000259" key="7">
    <source>
        <dbReference type="PROSITE" id="PS50157"/>
    </source>
</evidence>
<evidence type="ECO:0000256" key="4">
    <source>
        <dbReference type="ARBA" id="ARBA00022833"/>
    </source>
</evidence>
<name>A0A9C7PVJ0_9RHOD</name>
<dbReference type="PANTHER" id="PTHR23215:SF0">
    <property type="entry name" value="BUB3-INTERACTING AND GLEBS MOTIF-CONTAINING PROTEIN ZNF207"/>
    <property type="match status" value="1"/>
</dbReference>
<dbReference type="GO" id="GO:0005634">
    <property type="term" value="C:nucleus"/>
    <property type="evidence" value="ECO:0007669"/>
    <property type="project" value="UniProtKB-SubCell"/>
</dbReference>
<keyword evidence="9" id="KW-1185">Reference proteome</keyword>
<evidence type="ECO:0000313" key="9">
    <source>
        <dbReference type="Proteomes" id="UP001061958"/>
    </source>
</evidence>
<dbReference type="GO" id="GO:0008270">
    <property type="term" value="F:zinc ion binding"/>
    <property type="evidence" value="ECO:0007669"/>
    <property type="project" value="UniProtKB-KW"/>
</dbReference>
<dbReference type="EMBL" id="BQMJ01000022">
    <property type="protein sequence ID" value="GJQ11234.1"/>
    <property type="molecule type" value="Genomic_DNA"/>
</dbReference>
<reference evidence="8" key="1">
    <citation type="journal article" date="2022" name="Proc. Natl. Acad. Sci. U.S.A.">
        <title>Life cycle and functional genomics of the unicellular red alga Galdieria for elucidating algal and plant evolution and industrial use.</title>
        <authorList>
            <person name="Hirooka S."/>
            <person name="Itabashi T."/>
            <person name="Ichinose T.M."/>
            <person name="Onuma R."/>
            <person name="Fujiwara T."/>
            <person name="Yamashita S."/>
            <person name="Jong L.W."/>
            <person name="Tomita R."/>
            <person name="Iwane A.H."/>
            <person name="Miyagishima S.Y."/>
        </authorList>
    </citation>
    <scope>NUCLEOTIDE SEQUENCE</scope>
    <source>
        <strain evidence="8">NBRC 102759</strain>
    </source>
</reference>
<dbReference type="InterPro" id="IPR036236">
    <property type="entry name" value="Znf_C2H2_sf"/>
</dbReference>
<dbReference type="AlphaFoldDB" id="A0A9C7PVJ0"/>
<dbReference type="SUPFAM" id="SSF57667">
    <property type="entry name" value="beta-beta-alpha zinc fingers"/>
    <property type="match status" value="1"/>
</dbReference>
<dbReference type="CDD" id="cd20908">
    <property type="entry name" value="SUF4-like"/>
    <property type="match status" value="1"/>
</dbReference>
<dbReference type="InterPro" id="IPR013087">
    <property type="entry name" value="Znf_C2H2_type"/>
</dbReference>
<evidence type="ECO:0000256" key="6">
    <source>
        <dbReference type="PROSITE-ProRule" id="PRU00042"/>
    </source>
</evidence>
<dbReference type="PANTHER" id="PTHR23215">
    <property type="entry name" value="ZINC FINGER PROTEIN 207"/>
    <property type="match status" value="1"/>
</dbReference>
<reference evidence="8" key="2">
    <citation type="submission" date="2022-01" db="EMBL/GenBank/DDBJ databases">
        <authorList>
            <person name="Hirooka S."/>
            <person name="Miyagishima S.Y."/>
        </authorList>
    </citation>
    <scope>NUCLEOTIDE SEQUENCE</scope>
    <source>
        <strain evidence="8">NBRC 102759</strain>
    </source>
</reference>
<keyword evidence="3 6" id="KW-0863">Zinc-finger</keyword>
<keyword evidence="4" id="KW-0862">Zinc</keyword>
<evidence type="ECO:0000256" key="5">
    <source>
        <dbReference type="ARBA" id="ARBA00023242"/>
    </source>
</evidence>
<evidence type="ECO:0000256" key="1">
    <source>
        <dbReference type="ARBA" id="ARBA00004123"/>
    </source>
</evidence>
<gene>
    <name evidence="8" type="ORF">GpartN1_g3025.t1</name>
</gene>
<dbReference type="PROSITE" id="PS50157">
    <property type="entry name" value="ZINC_FINGER_C2H2_2"/>
    <property type="match status" value="1"/>
</dbReference>
<proteinExistence type="predicted"/>
<protein>
    <recommendedName>
        <fullName evidence="7">C2H2-type domain-containing protein</fullName>
    </recommendedName>
</protein>
<accession>A0A9C7PVJ0</accession>
<feature type="domain" description="C2H2-type" evidence="7">
    <location>
        <begin position="40"/>
        <end position="68"/>
    </location>
</feature>
<evidence type="ECO:0000256" key="2">
    <source>
        <dbReference type="ARBA" id="ARBA00022723"/>
    </source>
</evidence>
<comment type="caution">
    <text evidence="8">The sequence shown here is derived from an EMBL/GenBank/DDBJ whole genome shotgun (WGS) entry which is preliminary data.</text>
</comment>
<comment type="subcellular location">
    <subcellularLocation>
        <location evidence="1">Nucleus</location>
    </subcellularLocation>
</comment>
<evidence type="ECO:0000256" key="3">
    <source>
        <dbReference type="ARBA" id="ARBA00022771"/>
    </source>
</evidence>
<dbReference type="SMART" id="SM00355">
    <property type="entry name" value="ZnF_C2H2"/>
    <property type="match status" value="2"/>
</dbReference>
<sequence length="229" mass="25073">MGRKKKAPQTDIIDRIFCWYCDRDFQEEKILASHQKEKHFKCQWCNKRLMSVKGLVVHAQQVHKEEVTRVPNAVEGRDSIEYDVFGMEGIPQSYWEEQARKRSKQGGPLPPSLLNGLVSGPYGYVPHMPFTALYGASPLAGYPRIPTSQYANPYVVPATPVPPPVVAPGEIPAAPNVPLPAQYSAAPTYGAYQTGSPGSSVAATTYGQPPTFSSSAMGPELTCYAVVSW</sequence>
<organism evidence="8 9">
    <name type="scientific">Galdieria partita</name>
    <dbReference type="NCBI Taxonomy" id="83374"/>
    <lineage>
        <taxon>Eukaryota</taxon>
        <taxon>Rhodophyta</taxon>
        <taxon>Bangiophyceae</taxon>
        <taxon>Galdieriales</taxon>
        <taxon>Galdieriaceae</taxon>
        <taxon>Galdieria</taxon>
    </lineage>
</organism>